<evidence type="ECO:0008006" key="2">
    <source>
        <dbReference type="Google" id="ProtNLM"/>
    </source>
</evidence>
<name>A0A382LET4_9ZZZZ</name>
<dbReference type="InterPro" id="IPR007546">
    <property type="entry name" value="DUF503"/>
</dbReference>
<dbReference type="Pfam" id="PF04456">
    <property type="entry name" value="DUF503"/>
    <property type="match status" value="1"/>
</dbReference>
<evidence type="ECO:0000313" key="1">
    <source>
        <dbReference type="EMBL" id="SVC35156.1"/>
    </source>
</evidence>
<protein>
    <recommendedName>
        <fullName evidence="2">DUF503 domain-containing protein</fullName>
    </recommendedName>
</protein>
<dbReference type="SUPFAM" id="SSF103007">
    <property type="entry name" value="Hypothetical protein TT1725"/>
    <property type="match status" value="1"/>
</dbReference>
<sequence length="101" mass="11529">MSESTNMHVGTCKIKLFLPMNLNLKGKRRIVKSLSEQIRSRFNVSVSEIENNELWKIATIGIAIISNKIIVLNQTFDQIFSFIESSNHDLNIISHDIEIIS</sequence>
<dbReference type="EMBL" id="UINC01086569">
    <property type="protein sequence ID" value="SVC35156.1"/>
    <property type="molecule type" value="Genomic_DNA"/>
</dbReference>
<reference evidence="1" key="1">
    <citation type="submission" date="2018-05" db="EMBL/GenBank/DDBJ databases">
        <authorList>
            <person name="Lanie J.A."/>
            <person name="Ng W.-L."/>
            <person name="Kazmierczak K.M."/>
            <person name="Andrzejewski T.M."/>
            <person name="Davidsen T.M."/>
            <person name="Wayne K.J."/>
            <person name="Tettelin H."/>
            <person name="Glass J.I."/>
            <person name="Rusch D."/>
            <person name="Podicherti R."/>
            <person name="Tsui H.-C.T."/>
            <person name="Winkler M.E."/>
        </authorList>
    </citation>
    <scope>NUCLEOTIDE SEQUENCE</scope>
</reference>
<dbReference type="Gene3D" id="3.30.70.1120">
    <property type="entry name" value="TT1725-like"/>
    <property type="match status" value="1"/>
</dbReference>
<gene>
    <name evidence="1" type="ORF">METZ01_LOCUS288010</name>
</gene>
<accession>A0A382LET4</accession>
<dbReference type="PANTHER" id="PTHR36441">
    <property type="entry name" value="HYPOTHETICAL CYTOSOLIC PROTEIN"/>
    <property type="match status" value="1"/>
</dbReference>
<proteinExistence type="predicted"/>
<dbReference type="InterPro" id="IPR036746">
    <property type="entry name" value="TT1725-like_sf"/>
</dbReference>
<dbReference type="AlphaFoldDB" id="A0A382LET4"/>
<dbReference type="PANTHER" id="PTHR36441:SF1">
    <property type="entry name" value="DUF503 DOMAIN-CONTAINING PROTEIN"/>
    <property type="match status" value="1"/>
</dbReference>
<organism evidence="1">
    <name type="scientific">marine metagenome</name>
    <dbReference type="NCBI Taxonomy" id="408172"/>
    <lineage>
        <taxon>unclassified sequences</taxon>
        <taxon>metagenomes</taxon>
        <taxon>ecological metagenomes</taxon>
    </lineage>
</organism>